<dbReference type="Gene3D" id="3.40.50.200">
    <property type="entry name" value="Peptidase S8/S53 domain"/>
    <property type="match status" value="1"/>
</dbReference>
<evidence type="ECO:0000256" key="2">
    <source>
        <dbReference type="ARBA" id="ARBA00022670"/>
    </source>
</evidence>
<dbReference type="Pfam" id="PF00082">
    <property type="entry name" value="Peptidase_S8"/>
    <property type="match status" value="1"/>
</dbReference>
<keyword evidence="2 6" id="KW-0645">Protease</keyword>
<evidence type="ECO:0000256" key="3">
    <source>
        <dbReference type="ARBA" id="ARBA00022801"/>
    </source>
</evidence>
<feature type="region of interest" description="Disordered" evidence="7">
    <location>
        <begin position="404"/>
        <end position="423"/>
    </location>
</feature>
<evidence type="ECO:0000256" key="8">
    <source>
        <dbReference type="SAM" id="SignalP"/>
    </source>
</evidence>
<dbReference type="PANTHER" id="PTHR43806:SF65">
    <property type="entry name" value="SERINE PROTEASE APRX"/>
    <property type="match status" value="1"/>
</dbReference>
<feature type="signal peptide" evidence="8">
    <location>
        <begin position="1"/>
        <end position="26"/>
    </location>
</feature>
<comment type="caution">
    <text evidence="10">The sequence shown here is derived from an EMBL/GenBank/DDBJ whole genome shotgun (WGS) entry which is preliminary data.</text>
</comment>
<dbReference type="PIRSF" id="PIRSF037852">
    <property type="entry name" value="Subtilisin_rel_SAV5721"/>
    <property type="match status" value="1"/>
</dbReference>
<keyword evidence="8" id="KW-0732">Signal</keyword>
<keyword evidence="4 6" id="KW-0720">Serine protease</keyword>
<evidence type="ECO:0000256" key="5">
    <source>
        <dbReference type="PIRSR" id="PIRSR615500-1"/>
    </source>
</evidence>
<feature type="chain" id="PRO_5017292311" evidence="8">
    <location>
        <begin position="27"/>
        <end position="1251"/>
    </location>
</feature>
<evidence type="ECO:0000313" key="10">
    <source>
        <dbReference type="EMBL" id="RKN45730.1"/>
    </source>
</evidence>
<dbReference type="InterPro" id="IPR015500">
    <property type="entry name" value="Peptidase_S8_subtilisin-rel"/>
</dbReference>
<keyword evidence="3 6" id="KW-0378">Hydrolase</keyword>
<feature type="active site" description="Charge relay system" evidence="5 6">
    <location>
        <position position="245"/>
    </location>
</feature>
<feature type="active site" description="Charge relay system" evidence="5 6">
    <location>
        <position position="455"/>
    </location>
</feature>
<evidence type="ECO:0000259" key="9">
    <source>
        <dbReference type="Pfam" id="PF00082"/>
    </source>
</evidence>
<proteinExistence type="inferred from homology"/>
<dbReference type="AlphaFoldDB" id="A0A3A9ZBR5"/>
<dbReference type="GO" id="GO:0006508">
    <property type="term" value="P:proteolysis"/>
    <property type="evidence" value="ECO:0007669"/>
    <property type="project" value="UniProtKB-KW"/>
</dbReference>
<evidence type="ECO:0000256" key="7">
    <source>
        <dbReference type="SAM" id="MobiDB-lite"/>
    </source>
</evidence>
<organism evidence="10 11">
    <name type="scientific">Streptomyces hoynatensis</name>
    <dbReference type="NCBI Taxonomy" id="1141874"/>
    <lineage>
        <taxon>Bacteria</taxon>
        <taxon>Bacillati</taxon>
        <taxon>Actinomycetota</taxon>
        <taxon>Actinomycetes</taxon>
        <taxon>Kitasatosporales</taxon>
        <taxon>Streptomycetaceae</taxon>
        <taxon>Streptomyces</taxon>
    </lineage>
</organism>
<dbReference type="PANTHER" id="PTHR43806">
    <property type="entry name" value="PEPTIDASE S8"/>
    <property type="match status" value="1"/>
</dbReference>
<evidence type="ECO:0000256" key="6">
    <source>
        <dbReference type="PROSITE-ProRule" id="PRU01240"/>
    </source>
</evidence>
<gene>
    <name evidence="10" type="ORF">D7294_04520</name>
</gene>
<dbReference type="InterPro" id="IPR017296">
    <property type="entry name" value="Peptidase_S8A_SAM-P45"/>
</dbReference>
<evidence type="ECO:0000256" key="1">
    <source>
        <dbReference type="ARBA" id="ARBA00011073"/>
    </source>
</evidence>
<dbReference type="Proteomes" id="UP000272474">
    <property type="component" value="Unassembled WGS sequence"/>
</dbReference>
<evidence type="ECO:0000256" key="4">
    <source>
        <dbReference type="ARBA" id="ARBA00022825"/>
    </source>
</evidence>
<dbReference type="InterPro" id="IPR036852">
    <property type="entry name" value="Peptidase_S8/S53_dom_sf"/>
</dbReference>
<dbReference type="PRINTS" id="PR00723">
    <property type="entry name" value="SUBTILISIN"/>
</dbReference>
<evidence type="ECO:0000313" key="11">
    <source>
        <dbReference type="Proteomes" id="UP000272474"/>
    </source>
</evidence>
<dbReference type="PROSITE" id="PS00138">
    <property type="entry name" value="SUBTILASE_SER"/>
    <property type="match status" value="1"/>
</dbReference>
<accession>A0A3A9ZBR5</accession>
<keyword evidence="11" id="KW-1185">Reference proteome</keyword>
<sequence length="1251" mass="129839">MRRSSPLAGAILTGLLLAGVVSPAAARTAEGAGATASAREAAGEAAPARVRLVTGDTVEVTDAGGGRRTAQVLPGPGREDVTFQVWEQDGELTVLPADAWPLIATGTLDARLFDVSGLLAQGYDEAHADALPLIVSAPQGDGHRRAASAARELTALHDGSAPSLELESIDARSVRIAADDLGEFWATLAAPAEESAALAAAEAAPHVWLDARVAAELDRSTAQINAPQAWQAGFTGSGVTVAVLDTGADADHPDLAGRISAARDFSGSGSTGDAFGHGTHVAATVGGSGAGSDGARRGVAPDADLLIGKVLGDDGYGTDSMVIAGMEWAAAEGADVVNMSLGDDTATDGTDPLSLALNELTESSGALFVVAAGNNGEAGPGTVGSPGAADAALTVGAVDREDGLAPFSSRGPREGDGAVKPDLTAPGVGIVAARASGTTLGDPVDEQYTSLSGTSMATPHVAGAAALLAQAHPDWDAGALKDALISTAEPAPGTLVTEQGGGRVDAGAAVTGPLTATGTLAFGPFEAGGDTAGESATLRWTNGSSAPLTLRLTAHLETAGGRELPEGALALSADSVEVPAGGTAEVELTADPAGVGRGDYYGYVTAATPDGGTVVHTTVGLVVNGPVHRITPTVLDEEGEPIPGALPLIWGPDGFAGYDVRDGRRGADVEEGTYVLADFTESLDADGLPQYRMVYLPEVAVTEDTDITLDMRETRPVTINTPEPAEQRTYLTFQTHRELDGHSWSNFVQYPIGESRLMVNSAPHVAEGSFEFAVHWQLTAPLLTARVRGGADLDAFYLPSSPLFDRQGSALRAVDAGSADAPDFGGARGALAIVRGDPGGYAEFTAAAAEAGVAAVALVADEGHTPWSRWNPSGTRWSVPLVRIGAAQGAALLSRAERRRTEVVFSGTAQSPYLYDVMQVETDALPARIEDTVSARNTARIRTTYADTGSAWGTAHRLAWRPYQSTAVVDPPRYVPMGTTRTEYLTAGDTVWQHYVHYTVPYLVGFPVTGTAMRNAPRAYHQGERLAEEWFGAVTRPAVPVGTATPTVRVGDTMRLRIPAFADSGDGHWSPGTATATLYRNGTEAGRASGSSADVEVAPGRADYRLDLDTERAEEDWRFGTATRTSWWFSSDTAAQETPLPLLQLDYETGTDAANTVHEGRRHTLGLSVRHQEGLPAPHGVSVRVEVSYDDGETFADAVRVRERGRNAFAAELARPAGLRGDAWVTLRVTASDDRGNRVRQTVERAYLDRG</sequence>
<dbReference type="RefSeq" id="WP_120675727.1">
    <property type="nucleotide sequence ID" value="NZ_RBAL01000002.1"/>
</dbReference>
<reference evidence="10 11" key="1">
    <citation type="journal article" date="2014" name="Int. J. Syst. Evol. Microbiol.">
        <title>Streptomyces hoynatensis sp. nov., isolated from deep marine sediment.</title>
        <authorList>
            <person name="Veyisoglu A."/>
            <person name="Sahin N."/>
        </authorList>
    </citation>
    <scope>NUCLEOTIDE SEQUENCE [LARGE SCALE GENOMIC DNA]</scope>
    <source>
        <strain evidence="10 11">KCTC 29097</strain>
    </source>
</reference>
<dbReference type="InterPro" id="IPR050131">
    <property type="entry name" value="Peptidase_S8_subtilisin-like"/>
</dbReference>
<comment type="similarity">
    <text evidence="1 6">Belongs to the peptidase S8 family.</text>
</comment>
<dbReference type="PROSITE" id="PS51892">
    <property type="entry name" value="SUBTILASE"/>
    <property type="match status" value="1"/>
</dbReference>
<name>A0A3A9ZBR5_9ACTN</name>
<dbReference type="SUPFAM" id="SSF52743">
    <property type="entry name" value="Subtilisin-like"/>
    <property type="match status" value="1"/>
</dbReference>
<dbReference type="EMBL" id="RBAL01000002">
    <property type="protein sequence ID" value="RKN45730.1"/>
    <property type="molecule type" value="Genomic_DNA"/>
</dbReference>
<dbReference type="InterPro" id="IPR023828">
    <property type="entry name" value="Peptidase_S8_Ser-AS"/>
</dbReference>
<dbReference type="InterPro" id="IPR000209">
    <property type="entry name" value="Peptidase_S8/S53_dom"/>
</dbReference>
<protein>
    <submittedName>
        <fullName evidence="10">Peptidase S8</fullName>
    </submittedName>
</protein>
<dbReference type="OrthoDB" id="9798386at2"/>
<dbReference type="GO" id="GO:0004252">
    <property type="term" value="F:serine-type endopeptidase activity"/>
    <property type="evidence" value="ECO:0007669"/>
    <property type="project" value="UniProtKB-UniRule"/>
</dbReference>
<feature type="domain" description="Peptidase S8/S53" evidence="9">
    <location>
        <begin position="236"/>
        <end position="500"/>
    </location>
</feature>
<feature type="active site" description="Charge relay system" evidence="5 6">
    <location>
        <position position="277"/>
    </location>
</feature>